<evidence type="ECO:0000313" key="3">
    <source>
        <dbReference type="EMBL" id="QDV39716.1"/>
    </source>
</evidence>
<dbReference type="EMBL" id="CP036431">
    <property type="protein sequence ID" value="QDV39716.1"/>
    <property type="molecule type" value="Genomic_DNA"/>
</dbReference>
<keyword evidence="4" id="KW-1185">Reference proteome</keyword>
<feature type="region of interest" description="Disordered" evidence="1">
    <location>
        <begin position="558"/>
        <end position="580"/>
    </location>
</feature>
<dbReference type="OrthoDB" id="262615at2"/>
<feature type="region of interest" description="Disordered" evidence="1">
    <location>
        <begin position="825"/>
        <end position="846"/>
    </location>
</feature>
<organism evidence="3 4">
    <name type="scientific">Tautonia plasticadhaerens</name>
    <dbReference type="NCBI Taxonomy" id="2527974"/>
    <lineage>
        <taxon>Bacteria</taxon>
        <taxon>Pseudomonadati</taxon>
        <taxon>Planctomycetota</taxon>
        <taxon>Planctomycetia</taxon>
        <taxon>Isosphaerales</taxon>
        <taxon>Isosphaeraceae</taxon>
        <taxon>Tautonia</taxon>
    </lineage>
</organism>
<sequence>MIPIDVASKRGETIPVPSRPAKRMQAIPLAVEGGWASPAPGPVTVGLPFPAGMLANPGGLSLRDPDGRPATLQARTLARWPDGSAKWVLLDFIATQDPERRAAWSLELRTADPARAEATPLRVAQADGAIEVDTGAVVFRLDRSTFPLAGARVGGEDVLDPGSTSAVLVDRSGRPRPPRVEALAMEEAGPVRVTVRVEGGFPGRSPCRFLARLCFFAGTGLVRLRFTVVNPRRPRHPGGLWDLGDPGSIRFRDLSLSVGLSGPGEAALSWSAEEGQPPRSAPGGPLEIYQDSSGGEHWQSRNHVDYLGRIPVAFRGYRLRLGGIEERGLRAEPIVSIRGPLGQLTAAMPEFWHQFPKAVEADGRALRLRLFPGQAVGDFELQGGEQKTHSAWLHVGPPGTTPIDPLGWARRPARAFASPDWYAKSGAVPYLTAPPSIPSPRTDALLGGILDGDRSLPTRRETVDEYGWRHFGEVHADHEEAYYDGPRPIVSHYNNQYDMVLGFAVHALRTADARWADLLDALARHVIDIDIYHTDRDKAAYNGGLFWHTDHYRDAASSTHRSFSSANRPPGRDYGGGPSNEHNYTTGLLHYHYLTGDPQARDAVLSLADWVVGMDDGSRNVLGVVDDGPTGLASQTAEADYHGPGRGAGNSVNALLDAWLLTREPGYLAKAEELIRRVVHPEDDLPALDLLDAERRWSYTVFLSVLSRYLALKAEAGEVDPVYAYAQAALVHYARWMAEHEAPYLDHPDRLEYPTETWAAQDLRKANILRLASAHADEPLRPAMLRKADALGDRAWADLTGFPSRDVARSVALVMLEGLREEHLRRRPPDAAPRPAFDCPTGPPSAFRGQKRRVFDQLKRPGGLIVASVRIADPTRWVRYLDWRRAVPARRPPR</sequence>
<dbReference type="InterPro" id="IPR008928">
    <property type="entry name" value="6-hairpin_glycosidase_sf"/>
</dbReference>
<dbReference type="Proteomes" id="UP000317835">
    <property type="component" value="Plasmid pElP_5"/>
</dbReference>
<dbReference type="KEGG" id="tpla:ElP_76890"/>
<dbReference type="SUPFAM" id="SSF48208">
    <property type="entry name" value="Six-hairpin glycosidases"/>
    <property type="match status" value="1"/>
</dbReference>
<accession>A0A518HFZ7</accession>
<geneLocation type="plasmid" evidence="4">
    <name>pelp_5</name>
</geneLocation>
<protein>
    <recommendedName>
        <fullName evidence="2">PcRGLX/YetA-like N-terminal RIFT barrel domain-containing protein</fullName>
    </recommendedName>
</protein>
<dbReference type="AlphaFoldDB" id="A0A518HFZ7"/>
<dbReference type="Pfam" id="PF19501">
    <property type="entry name" value="PcRGLX_1st"/>
    <property type="match status" value="1"/>
</dbReference>
<feature type="domain" description="PcRGLX/YetA-like N-terminal RIFT barrel" evidence="2">
    <location>
        <begin position="41"/>
        <end position="88"/>
    </location>
</feature>
<evidence type="ECO:0000256" key="1">
    <source>
        <dbReference type="SAM" id="MobiDB-lite"/>
    </source>
</evidence>
<keyword evidence="3" id="KW-0614">Plasmid</keyword>
<feature type="region of interest" description="Disordered" evidence="1">
    <location>
        <begin position="267"/>
        <end position="294"/>
    </location>
</feature>
<reference evidence="3 4" key="1">
    <citation type="submission" date="2019-02" db="EMBL/GenBank/DDBJ databases">
        <title>Deep-cultivation of Planctomycetes and their phenomic and genomic characterization uncovers novel biology.</title>
        <authorList>
            <person name="Wiegand S."/>
            <person name="Jogler M."/>
            <person name="Boedeker C."/>
            <person name="Pinto D."/>
            <person name="Vollmers J."/>
            <person name="Rivas-Marin E."/>
            <person name="Kohn T."/>
            <person name="Peeters S.H."/>
            <person name="Heuer A."/>
            <person name="Rast P."/>
            <person name="Oberbeckmann S."/>
            <person name="Bunk B."/>
            <person name="Jeske O."/>
            <person name="Meyerdierks A."/>
            <person name="Storesund J.E."/>
            <person name="Kallscheuer N."/>
            <person name="Luecker S."/>
            <person name="Lage O.M."/>
            <person name="Pohl T."/>
            <person name="Merkel B.J."/>
            <person name="Hornburger P."/>
            <person name="Mueller R.-W."/>
            <person name="Bruemmer F."/>
            <person name="Labrenz M."/>
            <person name="Spormann A.M."/>
            <person name="Op den Camp H."/>
            <person name="Overmann J."/>
            <person name="Amann R."/>
            <person name="Jetten M.S.M."/>
            <person name="Mascher T."/>
            <person name="Medema M.H."/>
            <person name="Devos D.P."/>
            <person name="Kaster A.-K."/>
            <person name="Ovreas L."/>
            <person name="Rohde M."/>
            <person name="Galperin M.Y."/>
            <person name="Jogler C."/>
        </authorList>
    </citation>
    <scope>NUCLEOTIDE SEQUENCE [LARGE SCALE GENOMIC DNA]</scope>
    <source>
        <strain evidence="3 4">ElP</strain>
        <plasmid evidence="4">pelp_5</plasmid>
    </source>
</reference>
<evidence type="ECO:0000259" key="2">
    <source>
        <dbReference type="Pfam" id="PF19501"/>
    </source>
</evidence>
<proteinExistence type="predicted"/>
<dbReference type="RefSeq" id="WP_145280018.1">
    <property type="nucleotide sequence ID" value="NZ_CP036431.1"/>
</dbReference>
<gene>
    <name evidence="3" type="ORF">ElP_76890</name>
</gene>
<feature type="compositionally biased region" description="Polar residues" evidence="1">
    <location>
        <begin position="558"/>
        <end position="567"/>
    </location>
</feature>
<evidence type="ECO:0000313" key="4">
    <source>
        <dbReference type="Proteomes" id="UP000317835"/>
    </source>
</evidence>
<dbReference type="GO" id="GO:0005975">
    <property type="term" value="P:carbohydrate metabolic process"/>
    <property type="evidence" value="ECO:0007669"/>
    <property type="project" value="InterPro"/>
</dbReference>
<name>A0A518HFZ7_9BACT</name>
<dbReference type="InterPro" id="IPR048329">
    <property type="entry name" value="PcRGLX_1st"/>
</dbReference>